<gene>
    <name evidence="1" type="ORF">RL72_01088</name>
</gene>
<organism evidence="1 2">
    <name type="scientific">Microbacterium azadirachtae</name>
    <dbReference type="NCBI Taxonomy" id="582680"/>
    <lineage>
        <taxon>Bacteria</taxon>
        <taxon>Bacillati</taxon>
        <taxon>Actinomycetota</taxon>
        <taxon>Actinomycetes</taxon>
        <taxon>Micrococcales</taxon>
        <taxon>Microbacteriaceae</taxon>
        <taxon>Microbacterium</taxon>
    </lineage>
</organism>
<dbReference type="OrthoDB" id="5065086at2"/>
<dbReference type="PROSITE" id="PS51318">
    <property type="entry name" value="TAT"/>
    <property type="match status" value="1"/>
</dbReference>
<proteinExistence type="predicted"/>
<dbReference type="RefSeq" id="WP_045249804.1">
    <property type="nucleotide sequence ID" value="NZ_CP099706.1"/>
</dbReference>
<dbReference type="EMBL" id="JYIT01000065">
    <property type="protein sequence ID" value="KJL26372.1"/>
    <property type="molecule type" value="Genomic_DNA"/>
</dbReference>
<reference evidence="1 2" key="1">
    <citation type="submission" date="2015-02" db="EMBL/GenBank/DDBJ databases">
        <title>Draft genome sequences of ten Microbacterium spp. with emphasis on heavy metal contaminated environments.</title>
        <authorList>
            <person name="Corretto E."/>
        </authorList>
    </citation>
    <scope>NUCLEOTIDE SEQUENCE [LARGE SCALE GENOMIC DNA]</scope>
    <source>
        <strain evidence="1 2">DSM 23848</strain>
    </source>
</reference>
<name>A0A0F0KZQ6_9MICO</name>
<accession>A0A0F0KZQ6</accession>
<dbReference type="PATRIC" id="fig|582680.7.peg.1127"/>
<protein>
    <submittedName>
        <fullName evidence="1">Uncharacterized protein</fullName>
    </submittedName>
</protein>
<comment type="caution">
    <text evidence="1">The sequence shown here is derived from an EMBL/GenBank/DDBJ whole genome shotgun (WGS) entry which is preliminary data.</text>
</comment>
<evidence type="ECO:0000313" key="1">
    <source>
        <dbReference type="EMBL" id="KJL26372.1"/>
    </source>
</evidence>
<keyword evidence="2" id="KW-1185">Reference proteome</keyword>
<dbReference type="AlphaFoldDB" id="A0A0F0KZQ6"/>
<dbReference type="Proteomes" id="UP000033448">
    <property type="component" value="Unassembled WGS sequence"/>
</dbReference>
<sequence length="214" mass="21418">MSEIETTKQVARRTVLKGAAWSVPVVAAAAATPLASASVPACPTCIKAGLPIVGGLIAGAWTSVALVAGNKATLAFPNVFGLDATACGISWTNIFQPAFTYVVLSATLTMSDNNTYTSAVGLGAGAGNISTVGLFPGAFIFTNVALPNGGSAIGIPPYAPVPKTLTVTVKTTLQYGLGLSVECPMTLVWNLHGVATGFVLGGIGTLNFSGTATA</sequence>
<evidence type="ECO:0000313" key="2">
    <source>
        <dbReference type="Proteomes" id="UP000033448"/>
    </source>
</evidence>
<dbReference type="InterPro" id="IPR006311">
    <property type="entry name" value="TAT_signal"/>
</dbReference>